<sequence length="126" mass="13759">MKEIPAAPPTQCASCPGIQQVGIRLHHSIGAGQPGRAPYWELAPLATAINYLVCIVPIVYMAFQARPTSSMGAQPDSGMGCDKGCHTAHNWSGPPRILRKSSSPDQGRKFIHQPTWRLPCSWRPRC</sequence>
<name>A0ACC2U5Z2_9FUNG</name>
<keyword evidence="2" id="KW-1185">Reference proteome</keyword>
<dbReference type="EMBL" id="QTSX02001432">
    <property type="protein sequence ID" value="KAJ9082435.1"/>
    <property type="molecule type" value="Genomic_DNA"/>
</dbReference>
<evidence type="ECO:0000313" key="2">
    <source>
        <dbReference type="Proteomes" id="UP001165960"/>
    </source>
</evidence>
<protein>
    <submittedName>
        <fullName evidence="1">Uncharacterized protein</fullName>
    </submittedName>
</protein>
<comment type="caution">
    <text evidence="1">The sequence shown here is derived from an EMBL/GenBank/DDBJ whole genome shotgun (WGS) entry which is preliminary data.</text>
</comment>
<dbReference type="Proteomes" id="UP001165960">
    <property type="component" value="Unassembled WGS sequence"/>
</dbReference>
<accession>A0ACC2U5Z2</accession>
<proteinExistence type="predicted"/>
<evidence type="ECO:0000313" key="1">
    <source>
        <dbReference type="EMBL" id="KAJ9082435.1"/>
    </source>
</evidence>
<reference evidence="1" key="1">
    <citation type="submission" date="2022-04" db="EMBL/GenBank/DDBJ databases">
        <title>Genome of the entomopathogenic fungus Entomophthora muscae.</title>
        <authorList>
            <person name="Elya C."/>
            <person name="Lovett B.R."/>
            <person name="Lee E."/>
            <person name="Macias A.M."/>
            <person name="Hajek A.E."/>
            <person name="De Bivort B.L."/>
            <person name="Kasson M.T."/>
            <person name="De Fine Licht H.H."/>
            <person name="Stajich J.E."/>
        </authorList>
    </citation>
    <scope>NUCLEOTIDE SEQUENCE</scope>
    <source>
        <strain evidence="1">Berkeley</strain>
    </source>
</reference>
<organism evidence="1 2">
    <name type="scientific">Entomophthora muscae</name>
    <dbReference type="NCBI Taxonomy" id="34485"/>
    <lineage>
        <taxon>Eukaryota</taxon>
        <taxon>Fungi</taxon>
        <taxon>Fungi incertae sedis</taxon>
        <taxon>Zoopagomycota</taxon>
        <taxon>Entomophthoromycotina</taxon>
        <taxon>Entomophthoromycetes</taxon>
        <taxon>Entomophthorales</taxon>
        <taxon>Entomophthoraceae</taxon>
        <taxon>Entomophthora</taxon>
    </lineage>
</organism>
<gene>
    <name evidence="1" type="ORF">DSO57_1004694</name>
</gene>